<comment type="pathway">
    <text evidence="6">Carbohydrate metabolism; D-ribose degradation; D-ribose 5-phosphate from beta-D-ribopyranose: step 1/2.</text>
</comment>
<feature type="active site" description="Proton donor" evidence="6">
    <location>
        <position position="20"/>
    </location>
</feature>
<dbReference type="InterPro" id="IPR023750">
    <property type="entry name" value="RbsD-like_sf"/>
</dbReference>
<evidence type="ECO:0000256" key="3">
    <source>
        <dbReference type="ARBA" id="ARBA00022490"/>
    </source>
</evidence>
<feature type="binding site" evidence="6">
    <location>
        <position position="28"/>
    </location>
    <ligand>
        <name>substrate</name>
    </ligand>
</feature>
<comment type="similarity">
    <text evidence="6">Belongs to the RbsD / FucU family. RbsD subfamily.</text>
</comment>
<dbReference type="GO" id="GO:0062193">
    <property type="term" value="F:D-ribose pyranase activity"/>
    <property type="evidence" value="ECO:0007669"/>
    <property type="project" value="UniProtKB-EC"/>
</dbReference>
<comment type="function">
    <text evidence="6">Catalyzes the interconversion of beta-pyran and beta-furan forms of D-ribose.</text>
</comment>
<evidence type="ECO:0000256" key="5">
    <source>
        <dbReference type="ARBA" id="ARBA00023277"/>
    </source>
</evidence>
<feature type="binding site" evidence="6">
    <location>
        <begin position="124"/>
        <end position="126"/>
    </location>
    <ligand>
        <name>substrate</name>
    </ligand>
</feature>
<gene>
    <name evidence="6" type="primary">rbsD</name>
    <name evidence="7" type="ORF">DYH56_08850</name>
</gene>
<comment type="caution">
    <text evidence="7">The sequence shown here is derived from an EMBL/GenBank/DDBJ whole genome shotgun (WGS) entry which is preliminary data.</text>
</comment>
<dbReference type="InterPro" id="IPR023064">
    <property type="entry name" value="D-ribose_pyranase"/>
</dbReference>
<dbReference type="EC" id="5.4.99.62" evidence="2 6"/>
<dbReference type="SUPFAM" id="SSF102546">
    <property type="entry name" value="RbsD-like"/>
    <property type="match status" value="1"/>
</dbReference>
<name>A0ABX9KGK1_9FUSO</name>
<proteinExistence type="inferred from homology"/>
<comment type="subunit">
    <text evidence="6">Homodecamer.</text>
</comment>
<dbReference type="PANTHER" id="PTHR37831">
    <property type="entry name" value="D-RIBOSE PYRANASE"/>
    <property type="match status" value="1"/>
</dbReference>
<evidence type="ECO:0000256" key="2">
    <source>
        <dbReference type="ARBA" id="ARBA00012862"/>
    </source>
</evidence>
<dbReference type="Pfam" id="PF05025">
    <property type="entry name" value="RbsD_FucU"/>
    <property type="match status" value="1"/>
</dbReference>
<organism evidence="7 8">
    <name type="scientific">Psychrilyobacter piezotolerans</name>
    <dbReference type="NCBI Taxonomy" id="2293438"/>
    <lineage>
        <taxon>Bacteria</taxon>
        <taxon>Fusobacteriati</taxon>
        <taxon>Fusobacteriota</taxon>
        <taxon>Fusobacteriia</taxon>
        <taxon>Fusobacteriales</taxon>
        <taxon>Fusobacteriaceae</taxon>
        <taxon>Psychrilyobacter</taxon>
    </lineage>
</organism>
<comment type="subcellular location">
    <subcellularLocation>
        <location evidence="6">Cytoplasm</location>
    </subcellularLocation>
</comment>
<protein>
    <recommendedName>
        <fullName evidence="2 6">D-ribose pyranase</fullName>
        <ecNumber evidence="2 6">5.4.99.62</ecNumber>
    </recommendedName>
</protein>
<dbReference type="PANTHER" id="PTHR37831:SF1">
    <property type="entry name" value="D-RIBOSE PYRANASE"/>
    <property type="match status" value="1"/>
</dbReference>
<keyword evidence="8" id="KW-1185">Reference proteome</keyword>
<dbReference type="InterPro" id="IPR007721">
    <property type="entry name" value="RbsD_FucU"/>
</dbReference>
<dbReference type="Proteomes" id="UP000263486">
    <property type="component" value="Unassembled WGS sequence"/>
</dbReference>
<evidence type="ECO:0000256" key="4">
    <source>
        <dbReference type="ARBA" id="ARBA00023235"/>
    </source>
</evidence>
<evidence type="ECO:0000313" key="7">
    <source>
        <dbReference type="EMBL" id="REI40928.1"/>
    </source>
</evidence>
<accession>A0ABX9KGK1</accession>
<dbReference type="HAMAP" id="MF_01661">
    <property type="entry name" value="D_rib_pyranase"/>
    <property type="match status" value="1"/>
</dbReference>
<keyword evidence="5 6" id="KW-0119">Carbohydrate metabolism</keyword>
<evidence type="ECO:0000313" key="8">
    <source>
        <dbReference type="Proteomes" id="UP000263486"/>
    </source>
</evidence>
<keyword evidence="4 6" id="KW-0413">Isomerase</keyword>
<dbReference type="NCBIfam" id="NF008761">
    <property type="entry name" value="PRK11797.1"/>
    <property type="match status" value="1"/>
</dbReference>
<reference evidence="7 8" key="1">
    <citation type="submission" date="2018-08" db="EMBL/GenBank/DDBJ databases">
        <title>Draft genome sequence of Psychrilyobacter sp. strain SD5 isolated from Black Sea water.</title>
        <authorList>
            <person name="Yadav S."/>
            <person name="Villanueva L."/>
            <person name="Damste J.S.S."/>
        </authorList>
    </citation>
    <scope>NUCLEOTIDE SEQUENCE [LARGE SCALE GENOMIC DNA]</scope>
    <source>
        <strain evidence="7 8">SD5</strain>
    </source>
</reference>
<comment type="catalytic activity">
    <reaction evidence="1 6">
        <text>beta-D-ribopyranose = beta-D-ribofuranose</text>
        <dbReference type="Rhea" id="RHEA:25432"/>
        <dbReference type="ChEBI" id="CHEBI:27476"/>
        <dbReference type="ChEBI" id="CHEBI:47002"/>
        <dbReference type="EC" id="5.4.99.62"/>
    </reaction>
</comment>
<sequence length="135" mass="14829">MKKGRLLNSEISSVISTMGHTDHITVGDAGLPIPNEVKRIDLAVEKGVPTFLGTLEVILDELKVEEVVIAEEMKDISGEFYTKLLKLLEIKCGEITIIEVSHEEFKGITKESKAVVRTGECTPYANIILKSGVTF</sequence>
<feature type="binding site" evidence="6">
    <location>
        <position position="102"/>
    </location>
    <ligand>
        <name>substrate</name>
    </ligand>
</feature>
<evidence type="ECO:0000256" key="6">
    <source>
        <dbReference type="HAMAP-Rule" id="MF_01661"/>
    </source>
</evidence>
<evidence type="ECO:0000256" key="1">
    <source>
        <dbReference type="ARBA" id="ARBA00000223"/>
    </source>
</evidence>
<dbReference type="Gene3D" id="3.40.1650.10">
    <property type="entry name" value="RbsD-like domain"/>
    <property type="match status" value="1"/>
</dbReference>
<dbReference type="RefSeq" id="WP_114642486.1">
    <property type="nucleotide sequence ID" value="NZ_JAACIO010000010.1"/>
</dbReference>
<keyword evidence="3 6" id="KW-0963">Cytoplasm</keyword>
<dbReference type="EMBL" id="QUAJ01000014">
    <property type="protein sequence ID" value="REI40928.1"/>
    <property type="molecule type" value="Genomic_DNA"/>
</dbReference>